<gene>
    <name evidence="1" type="ORF">E6W99_20625</name>
</gene>
<dbReference type="OrthoDB" id="2872084at2"/>
<dbReference type="EMBL" id="SSNT01000018">
    <property type="protein sequence ID" value="THF76801.1"/>
    <property type="molecule type" value="Genomic_DNA"/>
</dbReference>
<evidence type="ECO:0008006" key="3">
    <source>
        <dbReference type="Google" id="ProtNLM"/>
    </source>
</evidence>
<proteinExistence type="predicted"/>
<protein>
    <recommendedName>
        <fullName evidence="3">ABM domain-containing protein</fullName>
    </recommendedName>
</protein>
<name>A0A4S4BPG1_9BACI</name>
<reference evidence="1 2" key="1">
    <citation type="submission" date="2019-04" db="EMBL/GenBank/DDBJ databases">
        <title>Bacillus sediminilitoris sp. nov., isolated from a tidal flat sediment on the East China Sea.</title>
        <authorList>
            <person name="Wei Y."/>
            <person name="Mao H."/>
            <person name="Fang J."/>
        </authorList>
    </citation>
    <scope>NUCLEOTIDE SEQUENCE [LARGE SCALE GENOMIC DNA]</scope>
    <source>
        <strain evidence="1 2">DSL-17</strain>
    </source>
</reference>
<dbReference type="Proteomes" id="UP000310334">
    <property type="component" value="Unassembled WGS sequence"/>
</dbReference>
<evidence type="ECO:0000313" key="1">
    <source>
        <dbReference type="EMBL" id="THF76801.1"/>
    </source>
</evidence>
<organism evidence="1 2">
    <name type="scientific">Metabacillus sediminilitoris</name>
    <dbReference type="NCBI Taxonomy" id="2567941"/>
    <lineage>
        <taxon>Bacteria</taxon>
        <taxon>Bacillati</taxon>
        <taxon>Bacillota</taxon>
        <taxon>Bacilli</taxon>
        <taxon>Bacillales</taxon>
        <taxon>Bacillaceae</taxon>
        <taxon>Metabacillus</taxon>
    </lineage>
</organism>
<sequence length="115" mass="13401">MFKSGVRKLYARLVVFTLGDGKRLLAEKITKEFDKVSRTLRGFRGNVYFFDDRVGEYRALNYWDTKSDAEDANEVMFPKLENELSNISEKKPVVKMFEVYDPADSQGVMFSHMKI</sequence>
<dbReference type="AlphaFoldDB" id="A0A4S4BPG1"/>
<comment type="caution">
    <text evidence="1">The sequence shown here is derived from an EMBL/GenBank/DDBJ whole genome shotgun (WGS) entry which is preliminary data.</text>
</comment>
<keyword evidence="2" id="KW-1185">Reference proteome</keyword>
<accession>A0A4S4BPG1</accession>
<evidence type="ECO:0000313" key="2">
    <source>
        <dbReference type="Proteomes" id="UP000310334"/>
    </source>
</evidence>